<evidence type="ECO:0000256" key="2">
    <source>
        <dbReference type="ARBA" id="ARBA00023235"/>
    </source>
</evidence>
<proteinExistence type="inferred from homology"/>
<dbReference type="AlphaFoldDB" id="A0A5E5B3R8"/>
<reference evidence="3 4" key="1">
    <citation type="submission" date="2019-08" db="EMBL/GenBank/DDBJ databases">
        <authorList>
            <person name="Peeters C."/>
        </authorList>
    </citation>
    <scope>NUCLEOTIDE SEQUENCE [LARGE SCALE GENOMIC DNA]</scope>
    <source>
        <strain evidence="3 4">LMG 31121</strain>
    </source>
</reference>
<evidence type="ECO:0000256" key="1">
    <source>
        <dbReference type="ARBA" id="ARBA00007673"/>
    </source>
</evidence>
<dbReference type="Proteomes" id="UP000335538">
    <property type="component" value="Unassembled WGS sequence"/>
</dbReference>
<evidence type="ECO:0000313" key="4">
    <source>
        <dbReference type="Proteomes" id="UP000335538"/>
    </source>
</evidence>
<dbReference type="EMBL" id="CABPSR010000004">
    <property type="protein sequence ID" value="VVE79928.1"/>
    <property type="molecule type" value="Genomic_DNA"/>
</dbReference>
<dbReference type="Pfam" id="PF04303">
    <property type="entry name" value="PrpF"/>
    <property type="match status" value="1"/>
</dbReference>
<dbReference type="PANTHER" id="PTHR43709:SF2">
    <property type="entry name" value="DUF453 DOMAIN PROTEIN (AFU_ORTHOLOGUE AFUA_6G00360)"/>
    <property type="match status" value="1"/>
</dbReference>
<dbReference type="PANTHER" id="PTHR43709">
    <property type="entry name" value="ACONITATE ISOMERASE-RELATED"/>
    <property type="match status" value="1"/>
</dbReference>
<gene>
    <name evidence="3" type="ORF">PSP31121_02370</name>
</gene>
<dbReference type="SUPFAM" id="SSF54506">
    <property type="entry name" value="Diaminopimelate epimerase-like"/>
    <property type="match status" value="2"/>
</dbReference>
<accession>A0A5E5B3R8</accession>
<sequence>MAHQPQIRIPATYMRGGTSKGVFFRLQDLPGAAQTPGAARDALLMRVIGSPDPYGKQIDGMGGATSSTSKTVIIAKSERPGHDVDYLFGQVSIDQKFVDWSGNCGNLSAAVGPFAISGGLVDPALVPRDGVAIVRIWQANIGKTIVAHVPMTDGAVQETGDFELDGVTFPAAEVQLEFLDPAAEEEGDGGGGAMFPTGNLVDDLEVPGVGTFKATMINAGIPTIFLNAEEIGYQGTELQDAINSDPKALAMFETIRAHGAIRMGLIKDVSEAATRQHTPKVAFVAKPAGYTASSGKAVNAGDVDLLVRAMSMGKLHHAMMGTAAVCIGAAASIPGTLVNLAAGGGERNAVRFGHPSGTLRVGAEANQEGGEWTVTKAIMSRSARVLMEGWVRIPGDAF</sequence>
<dbReference type="Gene3D" id="3.10.310.10">
    <property type="entry name" value="Diaminopimelate Epimerase, Chain A, domain 1"/>
    <property type="match status" value="2"/>
</dbReference>
<name>A0A5E5B3R8_9BURK</name>
<dbReference type="InterPro" id="IPR012709">
    <property type="entry name" value="PrpF"/>
</dbReference>
<dbReference type="FunFam" id="3.10.310.10:FF:000018">
    <property type="entry name" value="2-methylaconitate cis-trans isomerase"/>
    <property type="match status" value="1"/>
</dbReference>
<comment type="similarity">
    <text evidence="1">Belongs to the PrpF family.</text>
</comment>
<dbReference type="GO" id="GO:0016853">
    <property type="term" value="F:isomerase activity"/>
    <property type="evidence" value="ECO:0007669"/>
    <property type="project" value="UniProtKB-KW"/>
</dbReference>
<dbReference type="RefSeq" id="WP_150809401.1">
    <property type="nucleotide sequence ID" value="NZ_CABPSR010000004.1"/>
</dbReference>
<organism evidence="3 4">
    <name type="scientific">Pandoraea sputorum</name>
    <dbReference type="NCBI Taxonomy" id="93222"/>
    <lineage>
        <taxon>Bacteria</taxon>
        <taxon>Pseudomonadati</taxon>
        <taxon>Pseudomonadota</taxon>
        <taxon>Betaproteobacteria</taxon>
        <taxon>Burkholderiales</taxon>
        <taxon>Burkholderiaceae</taxon>
        <taxon>Pandoraea</taxon>
    </lineage>
</organism>
<dbReference type="NCBIfam" id="TIGR02334">
    <property type="entry name" value="prpF"/>
    <property type="match status" value="1"/>
</dbReference>
<keyword evidence="2" id="KW-0413">Isomerase</keyword>
<dbReference type="GO" id="GO:0019629">
    <property type="term" value="P:propionate catabolic process, 2-methylcitrate cycle"/>
    <property type="evidence" value="ECO:0007669"/>
    <property type="project" value="InterPro"/>
</dbReference>
<evidence type="ECO:0000313" key="3">
    <source>
        <dbReference type="EMBL" id="VVE79928.1"/>
    </source>
</evidence>
<protein>
    <submittedName>
        <fullName evidence="3">Putative AcnD-accessory protein PrpF</fullName>
    </submittedName>
</protein>
<dbReference type="InterPro" id="IPR007400">
    <property type="entry name" value="PrpF-like"/>
</dbReference>